<name>A0A1N6S3Z0_9SPIO</name>
<dbReference type="InterPro" id="IPR011060">
    <property type="entry name" value="RibuloseP-bd_barrel"/>
</dbReference>
<dbReference type="PANTHER" id="PTHR43090:SF2">
    <property type="entry name" value="1-(5-PHOSPHORIBOSYL)-5-[(5-PHOSPHORIBOSYLAMINO)METHYLIDENEAMINO] IMIDAZOLE-4-CARBOXAMIDE ISOMERASE"/>
    <property type="match status" value="1"/>
</dbReference>
<dbReference type="Gene3D" id="3.20.20.70">
    <property type="entry name" value="Aldolase class I"/>
    <property type="match status" value="1"/>
</dbReference>
<keyword evidence="7 9" id="KW-0368">Histidine biosynthesis</keyword>
<dbReference type="InterPro" id="IPR044524">
    <property type="entry name" value="Isoase_HisA-like"/>
</dbReference>
<keyword evidence="8 9" id="KW-0413">Isomerase</keyword>
<organism evidence="11 12">
    <name type="scientific">Alkalispirochaeta americana</name>
    <dbReference type="NCBI Taxonomy" id="159291"/>
    <lineage>
        <taxon>Bacteria</taxon>
        <taxon>Pseudomonadati</taxon>
        <taxon>Spirochaetota</taxon>
        <taxon>Spirochaetia</taxon>
        <taxon>Spirochaetales</taxon>
        <taxon>Spirochaetaceae</taxon>
        <taxon>Alkalispirochaeta</taxon>
    </lineage>
</organism>
<comment type="pathway">
    <text evidence="3 9">Amino-acid biosynthesis; L-histidine biosynthesis; L-histidine from 5-phospho-alpha-D-ribose 1-diphosphate: step 4/9.</text>
</comment>
<dbReference type="InterPro" id="IPR013785">
    <property type="entry name" value="Aldolase_TIM"/>
</dbReference>
<evidence type="ECO:0000313" key="12">
    <source>
        <dbReference type="Proteomes" id="UP000186400"/>
    </source>
</evidence>
<dbReference type="PANTHER" id="PTHR43090">
    <property type="entry name" value="1-(5-PHOSPHORIBOSYL)-5-[(5-PHOSPHORIBOSYLAMINO)METHYLIDENEAMINO] IMIDAZOLE-4-CARBOXAMIDE ISOMERASE"/>
    <property type="match status" value="1"/>
</dbReference>
<dbReference type="Proteomes" id="UP000186400">
    <property type="component" value="Unassembled WGS sequence"/>
</dbReference>
<keyword evidence="6 9" id="KW-0028">Amino-acid biosynthesis</keyword>
<protein>
    <recommendedName>
        <fullName evidence="9">1-(5-phosphoribosyl)-5-[(5-phosphoribosylamino)methylideneamino] imidazole-4-carboxamide isomerase</fullName>
        <ecNumber evidence="9">5.3.1.16</ecNumber>
    </recommendedName>
    <alternativeName>
        <fullName evidence="9">Phosphoribosylformimino-5-aminoimidazole carboxamide ribotide isomerase</fullName>
    </alternativeName>
</protein>
<dbReference type="InterPro" id="IPR023016">
    <property type="entry name" value="HisA/PriA"/>
</dbReference>
<dbReference type="GO" id="GO:0000105">
    <property type="term" value="P:L-histidine biosynthetic process"/>
    <property type="evidence" value="ECO:0007669"/>
    <property type="project" value="UniProtKB-UniRule"/>
</dbReference>
<evidence type="ECO:0000256" key="10">
    <source>
        <dbReference type="RuleBase" id="RU003657"/>
    </source>
</evidence>
<dbReference type="OrthoDB" id="9781903at2"/>
<dbReference type="HAMAP" id="MF_01014">
    <property type="entry name" value="HisA"/>
    <property type="match status" value="1"/>
</dbReference>
<evidence type="ECO:0000256" key="4">
    <source>
        <dbReference type="ARBA" id="ARBA00009667"/>
    </source>
</evidence>
<evidence type="ECO:0000256" key="1">
    <source>
        <dbReference type="ARBA" id="ARBA00000901"/>
    </source>
</evidence>
<dbReference type="GO" id="GO:0003949">
    <property type="term" value="F:1-(5-phosphoribosyl)-5-[(5-phosphoribosylamino)methylideneamino]imidazole-4-carboxamide isomerase activity"/>
    <property type="evidence" value="ECO:0007669"/>
    <property type="project" value="UniProtKB-UniRule"/>
</dbReference>
<evidence type="ECO:0000256" key="3">
    <source>
        <dbReference type="ARBA" id="ARBA00005133"/>
    </source>
</evidence>
<dbReference type="InterPro" id="IPR006062">
    <property type="entry name" value="His_biosynth"/>
</dbReference>
<dbReference type="GO" id="GO:0005737">
    <property type="term" value="C:cytoplasm"/>
    <property type="evidence" value="ECO:0007669"/>
    <property type="project" value="UniProtKB-SubCell"/>
</dbReference>
<evidence type="ECO:0000313" key="11">
    <source>
        <dbReference type="EMBL" id="SIQ35662.1"/>
    </source>
</evidence>
<dbReference type="AlphaFoldDB" id="A0A1N6S3Z0"/>
<dbReference type="SUPFAM" id="SSF51366">
    <property type="entry name" value="Ribulose-phoshate binding barrel"/>
    <property type="match status" value="1"/>
</dbReference>
<evidence type="ECO:0000256" key="6">
    <source>
        <dbReference type="ARBA" id="ARBA00022605"/>
    </source>
</evidence>
<dbReference type="STRING" id="159291.SAMN05920897_107124"/>
<evidence type="ECO:0000256" key="2">
    <source>
        <dbReference type="ARBA" id="ARBA00004496"/>
    </source>
</evidence>
<dbReference type="EMBL" id="FTMS01000007">
    <property type="protein sequence ID" value="SIQ35662.1"/>
    <property type="molecule type" value="Genomic_DNA"/>
</dbReference>
<sequence>MNMEIIPAIDLIEGRCVRLRQGAYQESTVYDGDPLDVARSFEEAGAKRIHLVDLDAARGSGSNLDTIGRIRRGVSCRLEVGGGVRDQDALERILDLGIDYAIVGTVLARNPDLVARWAAGDHRGERMLASIDARDGRVQVAGWQESSGVLATELARIAGEIGLAAVEYTNIARDGMLSGPDVAGTVEVARATSLPVILSGGIAATADTETILQEGQELQGFIVGRALYEGAFSLEEALGIVAAREDRS</sequence>
<proteinExistence type="inferred from homology"/>
<feature type="active site" description="Proton donor" evidence="9">
    <location>
        <position position="132"/>
    </location>
</feature>
<dbReference type="GO" id="GO:0000162">
    <property type="term" value="P:L-tryptophan biosynthetic process"/>
    <property type="evidence" value="ECO:0007669"/>
    <property type="project" value="TreeGrafter"/>
</dbReference>
<feature type="active site" description="Proton acceptor" evidence="9">
    <location>
        <position position="10"/>
    </location>
</feature>
<dbReference type="PROSITE" id="PS00387">
    <property type="entry name" value="PPASE"/>
    <property type="match status" value="1"/>
</dbReference>
<evidence type="ECO:0000256" key="5">
    <source>
        <dbReference type="ARBA" id="ARBA00022490"/>
    </source>
</evidence>
<dbReference type="UniPathway" id="UPA00031">
    <property type="reaction ID" value="UER00009"/>
</dbReference>
<evidence type="ECO:0000256" key="8">
    <source>
        <dbReference type="ARBA" id="ARBA00023235"/>
    </source>
</evidence>
<keyword evidence="12" id="KW-1185">Reference proteome</keyword>
<evidence type="ECO:0000256" key="7">
    <source>
        <dbReference type="ARBA" id="ARBA00023102"/>
    </source>
</evidence>
<dbReference type="EC" id="5.3.1.16" evidence="9"/>
<comment type="catalytic activity">
    <reaction evidence="1 9">
        <text>1-(5-phospho-beta-D-ribosyl)-5-[(5-phospho-beta-D-ribosylamino)methylideneamino]imidazole-4-carboxamide = 5-[(5-phospho-1-deoxy-D-ribulos-1-ylimino)methylamino]-1-(5-phospho-beta-D-ribosyl)imidazole-4-carboxamide</text>
        <dbReference type="Rhea" id="RHEA:15469"/>
        <dbReference type="ChEBI" id="CHEBI:58435"/>
        <dbReference type="ChEBI" id="CHEBI:58525"/>
        <dbReference type="EC" id="5.3.1.16"/>
    </reaction>
</comment>
<gene>
    <name evidence="9" type="primary">hisA</name>
    <name evidence="11" type="ORF">SAMN05920897_107124</name>
</gene>
<comment type="similarity">
    <text evidence="4 9 10">Belongs to the HisA/HisF family.</text>
</comment>
<keyword evidence="5 9" id="KW-0963">Cytoplasm</keyword>
<comment type="subcellular location">
    <subcellularLocation>
        <location evidence="2 9">Cytoplasm</location>
    </subcellularLocation>
</comment>
<reference evidence="11 12" key="1">
    <citation type="submission" date="2017-01" db="EMBL/GenBank/DDBJ databases">
        <authorList>
            <person name="Mah S.A."/>
            <person name="Swanson W.J."/>
            <person name="Moy G.W."/>
            <person name="Vacquier V.D."/>
        </authorList>
    </citation>
    <scope>NUCLEOTIDE SEQUENCE [LARGE SCALE GENOMIC DNA]</scope>
    <source>
        <strain evidence="11 12">ASpG1</strain>
    </source>
</reference>
<dbReference type="Pfam" id="PF00977">
    <property type="entry name" value="His_biosynth"/>
    <property type="match status" value="1"/>
</dbReference>
<dbReference type="RefSeq" id="WP_083943808.1">
    <property type="nucleotide sequence ID" value="NZ_FTMS01000007.1"/>
</dbReference>
<accession>A0A1N6S3Z0</accession>
<dbReference type="FunFam" id="3.20.20.70:FF:000009">
    <property type="entry name" value="1-(5-phosphoribosyl)-5-[(5-phosphoribosylamino)methylideneamino] imidazole-4-carboxamide isomerase"/>
    <property type="match status" value="1"/>
</dbReference>
<dbReference type="CDD" id="cd04732">
    <property type="entry name" value="HisA"/>
    <property type="match status" value="1"/>
</dbReference>
<evidence type="ECO:0000256" key="9">
    <source>
        <dbReference type="HAMAP-Rule" id="MF_01014"/>
    </source>
</evidence>